<dbReference type="EMBL" id="BCWF01000017">
    <property type="protein sequence ID" value="GAT23878.1"/>
    <property type="molecule type" value="Genomic_DNA"/>
</dbReference>
<proteinExistence type="predicted"/>
<name>A0A146FDG6_ASPKA</name>
<evidence type="ECO:0000313" key="2">
    <source>
        <dbReference type="Proteomes" id="UP000075230"/>
    </source>
</evidence>
<organism evidence="1 2">
    <name type="scientific">Aspergillus kawachii</name>
    <name type="common">White koji mold</name>
    <name type="synonym">Aspergillus awamori var. kawachi</name>
    <dbReference type="NCBI Taxonomy" id="1069201"/>
    <lineage>
        <taxon>Eukaryota</taxon>
        <taxon>Fungi</taxon>
        <taxon>Dikarya</taxon>
        <taxon>Ascomycota</taxon>
        <taxon>Pezizomycotina</taxon>
        <taxon>Eurotiomycetes</taxon>
        <taxon>Eurotiomycetidae</taxon>
        <taxon>Eurotiales</taxon>
        <taxon>Aspergillaceae</taxon>
        <taxon>Aspergillus</taxon>
        <taxon>Aspergillus subgen. Circumdati</taxon>
    </lineage>
</organism>
<sequence>MDVMGSIREGRHMQLVKLRLAGQFLAELQDGIVVVIIMGGNSLMRVTPSCKGWTGGVWMVGVDGVWVGLLRGAPLGVISVQFSSTITGNSGSGSD</sequence>
<reference evidence="1 2" key="1">
    <citation type="journal article" date="2016" name="DNA Res.">
        <title>Genome sequence of Aspergillus luchuensis NBRC 4314.</title>
        <authorList>
            <person name="Yamada O."/>
            <person name="Machida M."/>
            <person name="Hosoyama A."/>
            <person name="Goto M."/>
            <person name="Takahashi T."/>
            <person name="Futagami T."/>
            <person name="Yamagata Y."/>
            <person name="Takeuchi M."/>
            <person name="Kobayashi T."/>
            <person name="Koike H."/>
            <person name="Abe K."/>
            <person name="Asai K."/>
            <person name="Arita M."/>
            <person name="Fujita N."/>
            <person name="Fukuda K."/>
            <person name="Higa K."/>
            <person name="Horikawa H."/>
            <person name="Ishikawa T."/>
            <person name="Jinno K."/>
            <person name="Kato Y."/>
            <person name="Kirimura K."/>
            <person name="Mizutani O."/>
            <person name="Nakasone K."/>
            <person name="Sano M."/>
            <person name="Shiraishi Y."/>
            <person name="Tsukahara M."/>
            <person name="Gomi K."/>
        </authorList>
    </citation>
    <scope>NUCLEOTIDE SEQUENCE [LARGE SCALE GENOMIC DNA]</scope>
    <source>
        <strain evidence="1 2">RIB 2604</strain>
    </source>
</reference>
<dbReference type="Proteomes" id="UP000075230">
    <property type="component" value="Unassembled WGS sequence"/>
</dbReference>
<reference evidence="2" key="2">
    <citation type="submission" date="2016-02" db="EMBL/GenBank/DDBJ databases">
        <title>Genome sequencing of Aspergillus luchuensis NBRC 4314.</title>
        <authorList>
            <person name="Yamada O."/>
        </authorList>
    </citation>
    <scope>NUCLEOTIDE SEQUENCE [LARGE SCALE GENOMIC DNA]</scope>
    <source>
        <strain evidence="2">RIB 2604</strain>
    </source>
</reference>
<accession>A0A146FDG6</accession>
<dbReference type="AlphaFoldDB" id="A0A146FDG6"/>
<protein>
    <submittedName>
        <fullName evidence="1">SUN domain protein</fullName>
    </submittedName>
</protein>
<evidence type="ECO:0000313" key="1">
    <source>
        <dbReference type="EMBL" id="GAT23878.1"/>
    </source>
</evidence>
<comment type="caution">
    <text evidence="1">The sequence shown here is derived from an EMBL/GenBank/DDBJ whole genome shotgun (WGS) entry which is preliminary data.</text>
</comment>
<gene>
    <name evidence="1" type="ORF">RIB2604_01710200</name>
</gene>